<proteinExistence type="predicted"/>
<name>A0AAD7FZY6_9AGAR</name>
<dbReference type="AlphaFoldDB" id="A0AAD7FZY6"/>
<comment type="caution">
    <text evidence="1">The sequence shown here is derived from an EMBL/GenBank/DDBJ whole genome shotgun (WGS) entry which is preliminary data.</text>
</comment>
<gene>
    <name evidence="1" type="ORF">FB45DRAFT_1051434</name>
</gene>
<keyword evidence="2" id="KW-1185">Reference proteome</keyword>
<accession>A0AAD7FZY6</accession>
<evidence type="ECO:0000313" key="1">
    <source>
        <dbReference type="EMBL" id="KAJ7646820.1"/>
    </source>
</evidence>
<dbReference type="EMBL" id="JARKIF010000002">
    <property type="protein sequence ID" value="KAJ7646820.1"/>
    <property type="molecule type" value="Genomic_DNA"/>
</dbReference>
<reference evidence="1" key="1">
    <citation type="submission" date="2023-03" db="EMBL/GenBank/DDBJ databases">
        <title>Massive genome expansion in bonnet fungi (Mycena s.s.) driven by repeated elements and novel gene families across ecological guilds.</title>
        <authorList>
            <consortium name="Lawrence Berkeley National Laboratory"/>
            <person name="Harder C.B."/>
            <person name="Miyauchi S."/>
            <person name="Viragh M."/>
            <person name="Kuo A."/>
            <person name="Thoen E."/>
            <person name="Andreopoulos B."/>
            <person name="Lu D."/>
            <person name="Skrede I."/>
            <person name="Drula E."/>
            <person name="Henrissat B."/>
            <person name="Morin E."/>
            <person name="Kohler A."/>
            <person name="Barry K."/>
            <person name="LaButti K."/>
            <person name="Morin E."/>
            <person name="Salamov A."/>
            <person name="Lipzen A."/>
            <person name="Mereny Z."/>
            <person name="Hegedus B."/>
            <person name="Baldrian P."/>
            <person name="Stursova M."/>
            <person name="Weitz H."/>
            <person name="Taylor A."/>
            <person name="Grigoriev I.V."/>
            <person name="Nagy L.G."/>
            <person name="Martin F."/>
            <person name="Kauserud H."/>
        </authorList>
    </citation>
    <scope>NUCLEOTIDE SEQUENCE</scope>
    <source>
        <strain evidence="1">9284</strain>
    </source>
</reference>
<evidence type="ECO:0000313" key="2">
    <source>
        <dbReference type="Proteomes" id="UP001221142"/>
    </source>
</evidence>
<organism evidence="1 2">
    <name type="scientific">Roridomyces roridus</name>
    <dbReference type="NCBI Taxonomy" id="1738132"/>
    <lineage>
        <taxon>Eukaryota</taxon>
        <taxon>Fungi</taxon>
        <taxon>Dikarya</taxon>
        <taxon>Basidiomycota</taxon>
        <taxon>Agaricomycotina</taxon>
        <taxon>Agaricomycetes</taxon>
        <taxon>Agaricomycetidae</taxon>
        <taxon>Agaricales</taxon>
        <taxon>Marasmiineae</taxon>
        <taxon>Mycenaceae</taxon>
        <taxon>Roridomyces</taxon>
    </lineage>
</organism>
<sequence length="100" mass="11706">MVLESLEEHLDFLKEDEKFEIKEIYLNLSESIYAAQNEHESQSRLLKLWNYFHTQRTVDRTTEEASKGLARTTDIIHFQGRIYAQEMKISQIGVAGSPPY</sequence>
<protein>
    <submittedName>
        <fullName evidence="1">Uncharacterized protein</fullName>
    </submittedName>
</protein>
<dbReference type="Proteomes" id="UP001221142">
    <property type="component" value="Unassembled WGS sequence"/>
</dbReference>